<keyword evidence="3 4" id="KW-0560">Oxidoreductase</keyword>
<reference evidence="6" key="1">
    <citation type="submission" date="2022-03" db="EMBL/GenBank/DDBJ databases">
        <title>Brevibacterium spongiae sp. nov., isolated from marine sponge.</title>
        <authorList>
            <person name="Li Z."/>
            <person name="Zhang M."/>
        </authorList>
    </citation>
    <scope>NUCLEOTIDE SEQUENCE</scope>
    <source>
        <strain evidence="6">WHS-Z9</strain>
    </source>
</reference>
<name>A0ABY5SL51_9MICO</name>
<dbReference type="Gene3D" id="3.50.50.60">
    <property type="entry name" value="FAD/NAD(P)-binding domain"/>
    <property type="match status" value="2"/>
</dbReference>
<dbReference type="InterPro" id="IPR036188">
    <property type="entry name" value="FAD/NAD-bd_sf"/>
</dbReference>
<evidence type="ECO:0000313" key="6">
    <source>
        <dbReference type="EMBL" id="UVI35252.1"/>
    </source>
</evidence>
<dbReference type="SUPFAM" id="SSF51905">
    <property type="entry name" value="FAD/NAD(P)-binding domain"/>
    <property type="match status" value="1"/>
</dbReference>
<feature type="domain" description="Amine oxidase" evidence="5">
    <location>
        <begin position="11"/>
        <end position="510"/>
    </location>
</feature>
<gene>
    <name evidence="6" type="primary">crtI</name>
    <name evidence="6" type="ORF">L1F31_14165</name>
</gene>
<dbReference type="NCBIfam" id="TIGR02734">
    <property type="entry name" value="crtI_fam"/>
    <property type="match status" value="1"/>
</dbReference>
<dbReference type="GO" id="GO:0016491">
    <property type="term" value="F:oxidoreductase activity"/>
    <property type="evidence" value="ECO:0007669"/>
    <property type="project" value="UniProtKB-KW"/>
</dbReference>
<evidence type="ECO:0000256" key="1">
    <source>
        <dbReference type="ARBA" id="ARBA00004829"/>
    </source>
</evidence>
<evidence type="ECO:0000313" key="7">
    <source>
        <dbReference type="Proteomes" id="UP001064879"/>
    </source>
</evidence>
<dbReference type="PANTHER" id="PTHR43734">
    <property type="entry name" value="PHYTOENE DESATURASE"/>
    <property type="match status" value="1"/>
</dbReference>
<dbReference type="InterPro" id="IPR014105">
    <property type="entry name" value="Carotenoid/retinoid_OxRdtase"/>
</dbReference>
<evidence type="ECO:0000256" key="3">
    <source>
        <dbReference type="ARBA" id="ARBA00023002"/>
    </source>
</evidence>
<comment type="pathway">
    <text evidence="1 4">Carotenoid biosynthesis.</text>
</comment>
<evidence type="ECO:0000256" key="2">
    <source>
        <dbReference type="ARBA" id="ARBA00022746"/>
    </source>
</evidence>
<dbReference type="Proteomes" id="UP001064879">
    <property type="component" value="Chromosome"/>
</dbReference>
<dbReference type="RefSeq" id="WP_265417920.1">
    <property type="nucleotide sequence ID" value="NZ_CP093443.1"/>
</dbReference>
<comment type="similarity">
    <text evidence="4">Belongs to the carotenoid/retinoid oxidoreductase family.</text>
</comment>
<accession>A0ABY5SL51</accession>
<evidence type="ECO:0000256" key="4">
    <source>
        <dbReference type="RuleBase" id="RU362075"/>
    </source>
</evidence>
<organism evidence="6 7">
    <name type="scientific">Brevibacterium spongiae</name>
    <dbReference type="NCBI Taxonomy" id="2909672"/>
    <lineage>
        <taxon>Bacteria</taxon>
        <taxon>Bacillati</taxon>
        <taxon>Actinomycetota</taxon>
        <taxon>Actinomycetes</taxon>
        <taxon>Micrococcales</taxon>
        <taxon>Brevibacteriaceae</taxon>
        <taxon>Brevibacterium</taxon>
    </lineage>
</organism>
<dbReference type="PANTHER" id="PTHR43734:SF1">
    <property type="entry name" value="PHYTOENE DESATURASE"/>
    <property type="match status" value="1"/>
</dbReference>
<keyword evidence="2 4" id="KW-0125">Carotenoid biosynthesis</keyword>
<dbReference type="InterPro" id="IPR002937">
    <property type="entry name" value="Amino_oxidase"/>
</dbReference>
<keyword evidence="7" id="KW-1185">Reference proteome</keyword>
<dbReference type="EMBL" id="CP093443">
    <property type="protein sequence ID" value="UVI35252.1"/>
    <property type="molecule type" value="Genomic_DNA"/>
</dbReference>
<protein>
    <submittedName>
        <fullName evidence="6">Phytoene desaturase family protein</fullName>
        <ecNumber evidence="6">1.-.-.-</ecNumber>
    </submittedName>
</protein>
<evidence type="ECO:0000259" key="5">
    <source>
        <dbReference type="Pfam" id="PF01593"/>
    </source>
</evidence>
<dbReference type="Pfam" id="PF01593">
    <property type="entry name" value="Amino_oxidase"/>
    <property type="match status" value="1"/>
</dbReference>
<dbReference type="EC" id="1.-.-.-" evidence="6"/>
<proteinExistence type="inferred from homology"/>
<sequence length="521" mass="56629">MSRVIVIGGGIAGLATSALLARDGHEVTLLDRGSSLGGRAGSVEDRGFRFDTGPSWFLMREVYDHFFALLGTSTDEQLDLRLLDPGYRVFSEPDDVTGLRSVEVPHGIDAVADLFESIEPGGGAAVRKYVRSAGLTAEVARNRFLYNPFAKLRPAIGRDVLRSLPQLTRLLLRPLAKFVERRFEESILRRILTYPAVFLGTDPNRAPAIYHLLSAFDLDQGVFYPMGGFWAVVERLEALARGAGVTVVTSAEVTEVMTQDRRGRTVVSGVRWTDSDGRSHVELADLVVSAADLHHTETELLPPQSRSYPEAAWSKVESGPGAIIAMLGVDGSLPELDHHSLFFTDEWEENLQAIFGAKQKIPEPASMYVCKPSATDPAVAPDGCENLFVLIPVPADVEIGHGGSDREGSPVLEAAVDAAIERIEQWAGIEDLSSRTRLRRTLGPADFARDFHSWKGGMLGPAHILRQSAFLRMQNQSRRVDGLYYAGATTAPGIGVPMCLISAEVVAKRIRGDHSAGPTPV</sequence>